<evidence type="ECO:0000313" key="2">
    <source>
        <dbReference type="EMBL" id="TDC59216.1"/>
    </source>
</evidence>
<dbReference type="GO" id="GO:0006508">
    <property type="term" value="P:proteolysis"/>
    <property type="evidence" value="ECO:0007669"/>
    <property type="project" value="UniProtKB-KW"/>
</dbReference>
<accession>A0A4R4S9P7</accession>
<dbReference type="EMBL" id="SMKI01000916">
    <property type="protein sequence ID" value="TDC59216.1"/>
    <property type="molecule type" value="Genomic_DNA"/>
</dbReference>
<feature type="compositionally biased region" description="Low complexity" evidence="1">
    <location>
        <begin position="1"/>
        <end position="18"/>
    </location>
</feature>
<feature type="region of interest" description="Disordered" evidence="1">
    <location>
        <begin position="1"/>
        <end position="23"/>
    </location>
</feature>
<keyword evidence="2" id="KW-0482">Metalloprotease</keyword>
<sequence>MAAVTPTAPATTEHVVTPLGAPGTEGTRLVAVRTGDHEALAIEVRAPGGLDDVVCRPGVLISHISTETSSGLGPVRVADATPESPGC</sequence>
<comment type="caution">
    <text evidence="2">The sequence shown here is derived from an EMBL/GenBank/DDBJ whole genome shotgun (WGS) entry which is preliminary data.</text>
</comment>
<evidence type="ECO:0000313" key="3">
    <source>
        <dbReference type="Proteomes" id="UP000295345"/>
    </source>
</evidence>
<dbReference type="Proteomes" id="UP000295345">
    <property type="component" value="Unassembled WGS sequence"/>
</dbReference>
<evidence type="ECO:0000256" key="1">
    <source>
        <dbReference type="SAM" id="MobiDB-lite"/>
    </source>
</evidence>
<dbReference type="GO" id="GO:0008237">
    <property type="term" value="F:metallopeptidase activity"/>
    <property type="evidence" value="ECO:0007669"/>
    <property type="project" value="UniProtKB-KW"/>
</dbReference>
<gene>
    <name evidence="2" type="ORF">E1283_36785</name>
</gene>
<keyword evidence="2" id="KW-0378">Hydrolase</keyword>
<proteinExistence type="predicted"/>
<feature type="non-terminal residue" evidence="2">
    <location>
        <position position="87"/>
    </location>
</feature>
<reference evidence="2 3" key="1">
    <citation type="submission" date="2019-03" db="EMBL/GenBank/DDBJ databases">
        <title>Draft genome sequences of novel Actinobacteria.</title>
        <authorList>
            <person name="Sahin N."/>
            <person name="Ay H."/>
            <person name="Saygin H."/>
        </authorList>
    </citation>
    <scope>NUCLEOTIDE SEQUENCE [LARGE SCALE GENOMIC DNA]</scope>
    <source>
        <strain evidence="2 3">DSM 41900</strain>
    </source>
</reference>
<protein>
    <submittedName>
        <fullName evidence="2">M6 family metalloprotease domain-containing protein</fullName>
    </submittedName>
</protein>
<organism evidence="2 3">
    <name type="scientific">Streptomyces hainanensis</name>
    <dbReference type="NCBI Taxonomy" id="402648"/>
    <lineage>
        <taxon>Bacteria</taxon>
        <taxon>Bacillati</taxon>
        <taxon>Actinomycetota</taxon>
        <taxon>Actinomycetes</taxon>
        <taxon>Kitasatosporales</taxon>
        <taxon>Streptomycetaceae</taxon>
        <taxon>Streptomyces</taxon>
    </lineage>
</organism>
<name>A0A4R4S9P7_9ACTN</name>
<keyword evidence="3" id="KW-1185">Reference proteome</keyword>
<dbReference type="AlphaFoldDB" id="A0A4R4S9P7"/>
<keyword evidence="2" id="KW-0645">Protease</keyword>